<dbReference type="GO" id="GO:0016020">
    <property type="term" value="C:membrane"/>
    <property type="evidence" value="ECO:0007669"/>
    <property type="project" value="UniProtKB-SubCell"/>
</dbReference>
<evidence type="ECO:0000256" key="2">
    <source>
        <dbReference type="ARBA" id="ARBA00022692"/>
    </source>
</evidence>
<dbReference type="PANTHER" id="PTHR23423">
    <property type="entry name" value="ORGANIC SOLUTE TRANSPORTER-RELATED"/>
    <property type="match status" value="1"/>
</dbReference>
<comment type="subcellular location">
    <subcellularLocation>
        <location evidence="1">Membrane</location>
        <topology evidence="1">Multi-pass membrane protein</topology>
    </subcellularLocation>
</comment>
<sequence>MRVSLGEGGEGGGGCGGLVGALEKRPVMGVVAEEEEEKRTKVVKREKGATTTLEKRWPPWNWSRESYRRHVSASTLLAFRLAHDTADARRTPPRRRPQTPKLLRRSSNWPRRPRQFALTCPAVMRVNPALFLPLMAEYAAPTWAILISGFFMLLSVSLSMYLIFQHLSAYNNPEEQKFVLGVILMVPCYAVESYVSLVNPDTSVYCGILRDAYEAFAMYCFGRYITACLGGEERTIAFLKREGGEDSGEPLLHGASEKGIIHHHFPVNYILKPWRMGVRFYQIIKFGIFQYVIIKTLTASLSLILQPFGAYCDGEFNLRCGYPYFAAVLNFSQYWALYCLVEWYTATKDELAHIKPLAKFLSFKSIGIMIAIMYSLGLVRSPLAQSLELKSSIQDFIICIEMGIASVVHLYVFPAKPYALLGNHRSPENISVLGDYAATDPVDPDEIKDISRPTKLRLPQLEPDEIIVTNVKESVRDFVIGSGEYVIKDLKFTMKQAVRPVGKRFEKLMKKGKFGQSRDDNWVSTSTPQRAIHGIDDPLICGSSSDSGIGRGKRHRRDVSSAGVVDSWEGSDQTSDGYVIRGRRWEIKKS</sequence>
<feature type="compositionally biased region" description="Basic residues" evidence="5">
    <location>
        <begin position="91"/>
        <end position="104"/>
    </location>
</feature>
<evidence type="ECO:0000256" key="3">
    <source>
        <dbReference type="ARBA" id="ARBA00022989"/>
    </source>
</evidence>
<evidence type="ECO:0000256" key="5">
    <source>
        <dbReference type="SAM" id="MobiDB-lite"/>
    </source>
</evidence>
<organism evidence="7">
    <name type="scientific">Oryza meridionalis</name>
    <dbReference type="NCBI Taxonomy" id="40149"/>
    <lineage>
        <taxon>Eukaryota</taxon>
        <taxon>Viridiplantae</taxon>
        <taxon>Streptophyta</taxon>
        <taxon>Embryophyta</taxon>
        <taxon>Tracheophyta</taxon>
        <taxon>Spermatophyta</taxon>
        <taxon>Magnoliopsida</taxon>
        <taxon>Liliopsida</taxon>
        <taxon>Poales</taxon>
        <taxon>Poaceae</taxon>
        <taxon>BOP clade</taxon>
        <taxon>Oryzoideae</taxon>
        <taxon>Oryzeae</taxon>
        <taxon>Oryzinae</taxon>
        <taxon>Oryza</taxon>
    </lineage>
</organism>
<dbReference type="AlphaFoldDB" id="A0A0E0CPL7"/>
<dbReference type="Proteomes" id="UP000008021">
    <property type="component" value="Chromosome 2"/>
</dbReference>
<evidence type="ECO:0000256" key="6">
    <source>
        <dbReference type="SAM" id="Phobius"/>
    </source>
</evidence>
<feature type="region of interest" description="Disordered" evidence="5">
    <location>
        <begin position="87"/>
        <end position="106"/>
    </location>
</feature>
<dbReference type="SMART" id="SM01417">
    <property type="entry name" value="Solute_trans_a"/>
    <property type="match status" value="1"/>
</dbReference>
<protein>
    <submittedName>
        <fullName evidence="7">Uncharacterized protein</fullName>
    </submittedName>
</protein>
<accession>A0A0E0CPL7</accession>
<keyword evidence="4 6" id="KW-0472">Membrane</keyword>
<evidence type="ECO:0000256" key="4">
    <source>
        <dbReference type="ARBA" id="ARBA00023136"/>
    </source>
</evidence>
<reference evidence="7" key="1">
    <citation type="submission" date="2015-04" db="UniProtKB">
        <authorList>
            <consortium name="EnsemblPlants"/>
        </authorList>
    </citation>
    <scope>IDENTIFICATION</scope>
</reference>
<dbReference type="Pfam" id="PF03619">
    <property type="entry name" value="Solute_trans_a"/>
    <property type="match status" value="1"/>
</dbReference>
<dbReference type="Gramene" id="OMERI02G26600.2">
    <property type="protein sequence ID" value="OMERI02G26600.2"/>
    <property type="gene ID" value="OMERI02G26600"/>
</dbReference>
<reference evidence="7" key="2">
    <citation type="submission" date="2018-05" db="EMBL/GenBank/DDBJ databases">
        <title>OmerRS3 (Oryza meridionalis Reference Sequence Version 3).</title>
        <authorList>
            <person name="Zhang J."/>
            <person name="Kudrna D."/>
            <person name="Lee S."/>
            <person name="Talag J."/>
            <person name="Welchert J."/>
            <person name="Wing R.A."/>
        </authorList>
    </citation>
    <scope>NUCLEOTIDE SEQUENCE [LARGE SCALE GENOMIC DNA]</scope>
    <source>
        <strain evidence="7">cv. OR44</strain>
    </source>
</reference>
<dbReference type="STRING" id="40149.A0A0E0CPL7"/>
<feature type="transmembrane region" description="Helical" evidence="6">
    <location>
        <begin position="357"/>
        <end position="379"/>
    </location>
</feature>
<feature type="region of interest" description="Disordered" evidence="5">
    <location>
        <begin position="1"/>
        <end position="20"/>
    </location>
</feature>
<proteinExistence type="predicted"/>
<evidence type="ECO:0000313" key="8">
    <source>
        <dbReference type="Proteomes" id="UP000008021"/>
    </source>
</evidence>
<name>A0A0E0CPL7_9ORYZ</name>
<feature type="transmembrane region" description="Helical" evidence="6">
    <location>
        <begin position="283"/>
        <end position="304"/>
    </location>
</feature>
<dbReference type="EnsemblPlants" id="OMERI02G26600.2">
    <property type="protein sequence ID" value="OMERI02G26600.2"/>
    <property type="gene ID" value="OMERI02G26600"/>
</dbReference>
<keyword evidence="8" id="KW-1185">Reference proteome</keyword>
<feature type="compositionally biased region" description="Gly residues" evidence="5">
    <location>
        <begin position="1"/>
        <end position="19"/>
    </location>
</feature>
<keyword evidence="3 6" id="KW-1133">Transmembrane helix</keyword>
<evidence type="ECO:0000313" key="7">
    <source>
        <dbReference type="EnsemblPlants" id="OMERI02G26600.2"/>
    </source>
</evidence>
<feature type="region of interest" description="Disordered" evidence="5">
    <location>
        <begin position="543"/>
        <end position="575"/>
    </location>
</feature>
<keyword evidence="2 6" id="KW-0812">Transmembrane</keyword>
<evidence type="ECO:0000256" key="1">
    <source>
        <dbReference type="ARBA" id="ARBA00004141"/>
    </source>
</evidence>
<feature type="transmembrane region" description="Helical" evidence="6">
    <location>
        <begin position="391"/>
        <end position="413"/>
    </location>
</feature>
<dbReference type="InterPro" id="IPR005178">
    <property type="entry name" value="Ostalpha/TMEM184C"/>
</dbReference>
<feature type="transmembrane region" description="Helical" evidence="6">
    <location>
        <begin position="324"/>
        <end position="345"/>
    </location>
</feature>
<feature type="transmembrane region" description="Helical" evidence="6">
    <location>
        <begin position="142"/>
        <end position="164"/>
    </location>
</feature>